<comment type="caution">
    <text evidence="2">The sequence shown here is derived from an EMBL/GenBank/DDBJ whole genome shotgun (WGS) entry which is preliminary data.</text>
</comment>
<dbReference type="Proteomes" id="UP001259659">
    <property type="component" value="Unassembled WGS sequence"/>
</dbReference>
<keyword evidence="1" id="KW-1133">Transmembrane helix</keyword>
<evidence type="ECO:0000313" key="3">
    <source>
        <dbReference type="Proteomes" id="UP001259659"/>
    </source>
</evidence>
<accession>A0ABU2FGB5</accession>
<evidence type="ECO:0000313" key="2">
    <source>
        <dbReference type="EMBL" id="MDS0260851.1"/>
    </source>
</evidence>
<dbReference type="EMBL" id="JAMQON010000004">
    <property type="protein sequence ID" value="MDS0260851.1"/>
    <property type="molecule type" value="Genomic_DNA"/>
</dbReference>
<keyword evidence="3" id="KW-1185">Reference proteome</keyword>
<protein>
    <recommendedName>
        <fullName evidence="4">DUF4239 domain-containing protein</fullName>
    </recommendedName>
</protein>
<name>A0ABU2FGB5_9EURY</name>
<keyword evidence="1" id="KW-0472">Membrane</keyword>
<feature type="transmembrane region" description="Helical" evidence="1">
    <location>
        <begin position="32"/>
        <end position="57"/>
    </location>
</feature>
<evidence type="ECO:0000256" key="1">
    <source>
        <dbReference type="SAM" id="Phobius"/>
    </source>
</evidence>
<gene>
    <name evidence="2" type="ORF">NDI56_15710</name>
</gene>
<reference evidence="2 3" key="1">
    <citation type="submission" date="2022-06" db="EMBL/GenBank/DDBJ databases">
        <title>Haloarcula sp. a new haloarchaeum isolate from saline soil.</title>
        <authorList>
            <person name="Strakova D."/>
            <person name="Galisteo C."/>
            <person name="Sanchez-Porro C."/>
            <person name="Ventosa A."/>
        </authorList>
    </citation>
    <scope>NUCLEOTIDE SEQUENCE [LARGE SCALE GENOMIC DNA]</scope>
    <source>
        <strain evidence="2 3">S1CR25-12</strain>
    </source>
</reference>
<keyword evidence="1" id="KW-0812">Transmembrane</keyword>
<dbReference type="InterPro" id="IPR058278">
    <property type="entry name" value="DUF7972"/>
</dbReference>
<dbReference type="RefSeq" id="WP_310920615.1">
    <property type="nucleotide sequence ID" value="NZ_JAMQON010000004.1"/>
</dbReference>
<feature type="transmembrane region" description="Helical" evidence="1">
    <location>
        <begin position="247"/>
        <end position="269"/>
    </location>
</feature>
<proteinExistence type="predicted"/>
<feature type="transmembrane region" description="Helical" evidence="1">
    <location>
        <begin position="215"/>
        <end position="235"/>
    </location>
</feature>
<organism evidence="2 3">
    <name type="scientific">Haloarcula saliterrae</name>
    <dbReference type="NCBI Taxonomy" id="2950534"/>
    <lineage>
        <taxon>Archaea</taxon>
        <taxon>Methanobacteriati</taxon>
        <taxon>Methanobacteriota</taxon>
        <taxon>Stenosarchaea group</taxon>
        <taxon>Halobacteria</taxon>
        <taxon>Halobacteriales</taxon>
        <taxon>Haloarculaceae</taxon>
        <taxon>Haloarcula</taxon>
    </lineage>
</organism>
<dbReference type="Pfam" id="PF25927">
    <property type="entry name" value="DUF7972"/>
    <property type="match status" value="1"/>
</dbReference>
<evidence type="ECO:0008006" key="4">
    <source>
        <dbReference type="Google" id="ProtNLM"/>
    </source>
</evidence>
<sequence>MVTAAVVLVTLALLLVFQPVPRLTDRNITPLLYAFSALIGGNLNLLTIVVSINQLVLTRELKSPGKFREEIAGIRELREDVASVSDEAFEPLTPAKFALSLLDAMDEELATLRESGDDRREAFAARLTEDIAAVRAALDRPVRATDEIVIALLAVDFAELYHRVDRLRQAETPPVSSAERESVDRLAAQLELLAVTREHFKQLFTRESLSNMSRILLYVGVPAETFMAVVLLRFIGLFGATSVAPPLWLVNAAVAAGLAPLAVVFAYVLRAATIARRTATATQFKTGAERL</sequence>